<comment type="similarity">
    <text evidence="1 12 13">Belongs to the peptidase M2 family.</text>
</comment>
<feature type="glycosylation site" description="N-linked (GlcNAc...) asparagine" evidence="6">
    <location>
        <position position="62"/>
    </location>
</feature>
<feature type="binding site" evidence="8">
    <location>
        <position position="488"/>
    </location>
    <ligand>
        <name>chloride</name>
        <dbReference type="ChEBI" id="CHEBI:17996"/>
        <label>1</label>
    </ligand>
</feature>
<dbReference type="GO" id="GO:0005886">
    <property type="term" value="C:plasma membrane"/>
    <property type="evidence" value="ECO:0007669"/>
    <property type="project" value="TreeGrafter"/>
</dbReference>
<accession>A0A7R9FHC7</accession>
<gene>
    <name evidence="14" type="ORF">TTEB3V08_LOCUS652</name>
</gene>
<evidence type="ECO:0000256" key="9">
    <source>
        <dbReference type="PIRSR" id="PIRSR601548-3"/>
    </source>
</evidence>
<dbReference type="InterPro" id="IPR001548">
    <property type="entry name" value="Peptidase_M2"/>
</dbReference>
<evidence type="ECO:0000256" key="2">
    <source>
        <dbReference type="ARBA" id="ARBA00022729"/>
    </source>
</evidence>
<keyword evidence="13" id="KW-0482">Metalloprotease</keyword>
<evidence type="ECO:0000313" key="14">
    <source>
        <dbReference type="EMBL" id="CAD7452474.1"/>
    </source>
</evidence>
<dbReference type="SUPFAM" id="SSF55486">
    <property type="entry name" value="Metalloproteases ('zincins'), catalytic domain"/>
    <property type="match status" value="1"/>
</dbReference>
<feature type="disulfide bond" evidence="10">
    <location>
        <begin position="504"/>
        <end position="516"/>
    </location>
</feature>
<feature type="active site" description="Proton acceptor 2" evidence="7">
    <location>
        <position position="343"/>
    </location>
</feature>
<keyword evidence="2" id="KW-0732">Signal</keyword>
<sequence length="647" mass="75343">MVLNKVAEKLWEERMKAMMFADDLMGSNMNLGEAQQFLREYEREAAEMCFRVKQSQWNFSTNITDANKRRMVPSIQLEEQALESKLDRLSWRRATSFTWTRLPDSQTRRQLNMLVTQTRAGLPDNEFNELQQVISEMKDIYSRARVCPYHNRMNNYCDLALEPDLTRALAHTRDYEEQLHLWKAWRDSVGPPIRSFRDAGQQERSLYEDEEFESHIDEVWATVAPLYRQLHTYVRRRLIQQYGSQRVRPDGPIPAHLLGGICHLYALDSTDISPPLSLAEEFYTSMGMNPMPPEFWHHSMLEKPLGRDVVCRASAWDFCNHNDYRIKQCTEVTMEDLQTIHHEMAHIQYYLQYANQPLLFRDGANPGFHEAVGAMIELSVITPRHLQRIGLLNNITDEYGEMTNTNETNINFLLTMALDKVAYLPFAYVVDQWRWRLFSEEWKVEEMNSRWWDLRMRHQGIIPPIPRSENDFDPAAKYHVVADMPYIRYFVSLILQFQLHESLCQAAGHLGPLHTCDIYRSREAGRLLSTVFATAVSLLIYNFSEILSMGSSRSCSEIIHVMTKGRTDKLDSRPLLEYFQPLAMWLSVQNRDEKIVGWATNNEDSDFMPYMTNQNGSVVAMASKVLGSEGLKILDVFTTSTILPIKD</sequence>
<dbReference type="Gene3D" id="1.10.1370.30">
    <property type="match status" value="1"/>
</dbReference>
<feature type="binding site" evidence="11">
    <location>
        <position position="370"/>
    </location>
    <ligand>
        <name>Zn(2+)</name>
        <dbReference type="ChEBI" id="CHEBI:29105"/>
        <label>2</label>
        <note>catalytic</note>
    </ligand>
</feature>
<evidence type="ECO:0000256" key="12">
    <source>
        <dbReference type="PROSITE-ProRule" id="PRU01355"/>
    </source>
</evidence>
<feature type="active site" description="Proton acceptor 1" evidence="5">
    <location>
        <position position="343"/>
    </location>
</feature>
<keyword evidence="13" id="KW-0378">Hydrolase</keyword>
<proteinExistence type="inferred from homology"/>
<evidence type="ECO:0000256" key="7">
    <source>
        <dbReference type="PIRSR" id="PIRSR601548-11"/>
    </source>
</evidence>
<keyword evidence="9 13" id="KW-0862">Zinc</keyword>
<feature type="active site" description="Proton donor 2" evidence="7">
    <location>
        <position position="479"/>
    </location>
</feature>
<dbReference type="EC" id="3.4.-.-" evidence="13"/>
<feature type="binding site" evidence="8">
    <location>
        <position position="207"/>
    </location>
    <ligand>
        <name>chloride</name>
        <dbReference type="ChEBI" id="CHEBI:17996"/>
        <label>1</label>
    </ligand>
</feature>
<dbReference type="CDD" id="cd06461">
    <property type="entry name" value="M2_ACE"/>
    <property type="match status" value="1"/>
</dbReference>
<feature type="glycosylation site" description="N-linked (GlcNAc...) asparagine; partial" evidence="6">
    <location>
        <position position="154"/>
    </location>
</feature>
<comment type="caution">
    <text evidence="12">Lacks conserved residue(s) required for the propagation of feature annotation.</text>
</comment>
<dbReference type="GO" id="GO:0008237">
    <property type="term" value="F:metallopeptidase activity"/>
    <property type="evidence" value="ECO:0007669"/>
    <property type="project" value="UniProtKB-KW"/>
</dbReference>
<reference evidence="14" key="1">
    <citation type="submission" date="2020-11" db="EMBL/GenBank/DDBJ databases">
        <authorList>
            <person name="Tran Van P."/>
        </authorList>
    </citation>
    <scope>NUCLEOTIDE SEQUENCE</scope>
</reference>
<keyword evidence="3 10" id="KW-1015">Disulfide bond</keyword>
<feature type="binding site" evidence="9">
    <location>
        <position position="370"/>
    </location>
    <ligand>
        <name>Zn(2+)</name>
        <dbReference type="ChEBI" id="CHEBI:29105"/>
        <label>1</label>
        <note>catalytic</note>
    </ligand>
</feature>
<keyword evidence="4 6" id="KW-0325">Glycoprotein</keyword>
<keyword evidence="9 13" id="KW-0479">Metal-binding</keyword>
<evidence type="ECO:0000256" key="8">
    <source>
        <dbReference type="PIRSR" id="PIRSR601548-2"/>
    </source>
</evidence>
<dbReference type="GO" id="GO:0008241">
    <property type="term" value="F:peptidyl-dipeptidase activity"/>
    <property type="evidence" value="ECO:0007669"/>
    <property type="project" value="InterPro"/>
</dbReference>
<dbReference type="Pfam" id="PF01401">
    <property type="entry name" value="Peptidase_M2"/>
    <property type="match status" value="2"/>
</dbReference>
<evidence type="ECO:0000256" key="6">
    <source>
        <dbReference type="PIRSR" id="PIRSR601548-10"/>
    </source>
</evidence>
<evidence type="ECO:0000256" key="3">
    <source>
        <dbReference type="ARBA" id="ARBA00023157"/>
    </source>
</evidence>
<evidence type="ECO:0000256" key="4">
    <source>
        <dbReference type="ARBA" id="ARBA00023180"/>
    </source>
</evidence>
<dbReference type="PANTHER" id="PTHR10514:SF45">
    <property type="entry name" value="ANGIOTENSIN-CONVERTING ENZYME"/>
    <property type="match status" value="1"/>
</dbReference>
<feature type="binding site" evidence="11">
    <location>
        <position position="346"/>
    </location>
    <ligand>
        <name>Zn(2+)</name>
        <dbReference type="ChEBI" id="CHEBI:29105"/>
        <label>2</label>
        <note>catalytic</note>
    </ligand>
</feature>
<evidence type="ECO:0000256" key="13">
    <source>
        <dbReference type="RuleBase" id="RU361144"/>
    </source>
</evidence>
<evidence type="ECO:0000256" key="10">
    <source>
        <dbReference type="PIRSR" id="PIRSR601548-4"/>
    </source>
</evidence>
<dbReference type="EMBL" id="OE000113">
    <property type="protein sequence ID" value="CAD7452474.1"/>
    <property type="molecule type" value="Genomic_DNA"/>
</dbReference>
<dbReference type="GO" id="GO:0046872">
    <property type="term" value="F:metal ion binding"/>
    <property type="evidence" value="ECO:0007669"/>
    <property type="project" value="UniProtKB-KW"/>
</dbReference>
<protein>
    <recommendedName>
        <fullName evidence="13">Angiotensin-converting enzyme</fullName>
        <ecNumber evidence="13">3.4.-.-</ecNumber>
    </recommendedName>
</protein>
<evidence type="ECO:0000256" key="11">
    <source>
        <dbReference type="PIRSR" id="PIRSR601548-8"/>
    </source>
</evidence>
<feature type="active site" description="Proton donor 1" evidence="5">
    <location>
        <position position="479"/>
    </location>
</feature>
<dbReference type="PANTHER" id="PTHR10514">
    <property type="entry name" value="ANGIOTENSIN-CONVERTING ENZYME"/>
    <property type="match status" value="1"/>
</dbReference>
<organism evidence="14">
    <name type="scientific">Timema tahoe</name>
    <dbReference type="NCBI Taxonomy" id="61484"/>
    <lineage>
        <taxon>Eukaryota</taxon>
        <taxon>Metazoa</taxon>
        <taxon>Ecdysozoa</taxon>
        <taxon>Arthropoda</taxon>
        <taxon>Hexapoda</taxon>
        <taxon>Insecta</taxon>
        <taxon>Pterygota</taxon>
        <taxon>Neoptera</taxon>
        <taxon>Polyneoptera</taxon>
        <taxon>Phasmatodea</taxon>
        <taxon>Timematodea</taxon>
        <taxon>Timematoidea</taxon>
        <taxon>Timematidae</taxon>
        <taxon>Timema</taxon>
    </lineage>
</organism>
<feature type="binding site" evidence="9">
    <location>
        <position position="342"/>
    </location>
    <ligand>
        <name>Zn(2+)</name>
        <dbReference type="ChEBI" id="CHEBI:29105"/>
        <label>1</label>
        <note>catalytic</note>
    </ligand>
</feature>
<keyword evidence="13" id="KW-0121">Carboxypeptidase</keyword>
<dbReference type="GO" id="GO:0004180">
    <property type="term" value="F:carboxypeptidase activity"/>
    <property type="evidence" value="ECO:0007669"/>
    <property type="project" value="UniProtKB-KW"/>
</dbReference>
<feature type="disulfide bond" evidence="10 12">
    <location>
        <begin position="311"/>
        <end position="329"/>
    </location>
</feature>
<dbReference type="PRINTS" id="PR00791">
    <property type="entry name" value="PEPDIPTASEA"/>
</dbReference>
<feature type="disulfide bond" evidence="10">
    <location>
        <begin position="147"/>
        <end position="157"/>
    </location>
</feature>
<comment type="cofactor">
    <cofactor evidence="13">
        <name>Zn(2+)</name>
        <dbReference type="ChEBI" id="CHEBI:29105"/>
    </cofactor>
    <text evidence="13">Binds 2 Zn(2+) ions per subunit.</text>
</comment>
<keyword evidence="13" id="KW-0645">Protease</keyword>
<name>A0A7R9FHC7_9NEOP</name>
<evidence type="ECO:0000256" key="5">
    <source>
        <dbReference type="PIRSR" id="PIRSR601548-1"/>
    </source>
</evidence>
<feature type="binding site" evidence="11">
    <location>
        <position position="342"/>
    </location>
    <ligand>
        <name>Zn(2+)</name>
        <dbReference type="ChEBI" id="CHEBI:29105"/>
        <label>2</label>
        <note>catalytic</note>
    </ligand>
</feature>
<dbReference type="GO" id="GO:0006508">
    <property type="term" value="P:proteolysis"/>
    <property type="evidence" value="ECO:0007669"/>
    <property type="project" value="UniProtKB-KW"/>
</dbReference>
<evidence type="ECO:0000256" key="1">
    <source>
        <dbReference type="ARBA" id="ARBA00008139"/>
    </source>
</evidence>
<dbReference type="AlphaFoldDB" id="A0A7R9FHC7"/>
<dbReference type="PROSITE" id="PS52011">
    <property type="entry name" value="PEPTIDASE_M2"/>
    <property type="match status" value="1"/>
</dbReference>
<feature type="binding site" evidence="9">
    <location>
        <position position="346"/>
    </location>
    <ligand>
        <name>Zn(2+)</name>
        <dbReference type="ChEBI" id="CHEBI:29105"/>
        <label>1</label>
        <note>catalytic</note>
    </ligand>
</feature>